<evidence type="ECO:0000313" key="3">
    <source>
        <dbReference type="Proteomes" id="UP000232323"/>
    </source>
</evidence>
<accession>A0A250WZG9</accession>
<reference evidence="2 3" key="1">
    <citation type="submission" date="2017-08" db="EMBL/GenBank/DDBJ databases">
        <title>Acidophilic green algal genome provides insights into adaptation to an acidic environment.</title>
        <authorList>
            <person name="Hirooka S."/>
            <person name="Hirose Y."/>
            <person name="Kanesaki Y."/>
            <person name="Higuchi S."/>
            <person name="Fujiwara T."/>
            <person name="Onuma R."/>
            <person name="Era A."/>
            <person name="Ohbayashi R."/>
            <person name="Uzuka A."/>
            <person name="Nozaki H."/>
            <person name="Yoshikawa H."/>
            <person name="Miyagishima S.Y."/>
        </authorList>
    </citation>
    <scope>NUCLEOTIDE SEQUENCE [LARGE SCALE GENOMIC DNA]</scope>
    <source>
        <strain evidence="2 3">NIES-2499</strain>
    </source>
</reference>
<dbReference type="OrthoDB" id="1680954at2759"/>
<keyword evidence="3" id="KW-1185">Reference proteome</keyword>
<keyword evidence="1" id="KW-0812">Transmembrane</keyword>
<dbReference type="Proteomes" id="UP000232323">
    <property type="component" value="Unassembled WGS sequence"/>
</dbReference>
<keyword evidence="1" id="KW-1133">Transmembrane helix</keyword>
<keyword evidence="1" id="KW-0472">Membrane</keyword>
<feature type="transmembrane region" description="Helical" evidence="1">
    <location>
        <begin position="104"/>
        <end position="122"/>
    </location>
</feature>
<sequence>MSLSAVKCRLSSFSSCKRAPVSRNVSVRSDGPHVTREFREDANGQLVDTTRSTSDKKIDASLYADQAMAMKKPKSSLSKEMKEKLRQEYKGWGGAENTAMSSNYFLWVILFVGALAVMSHAIGAI</sequence>
<organism evidence="2 3">
    <name type="scientific">Chlamydomonas eustigma</name>
    <dbReference type="NCBI Taxonomy" id="1157962"/>
    <lineage>
        <taxon>Eukaryota</taxon>
        <taxon>Viridiplantae</taxon>
        <taxon>Chlorophyta</taxon>
        <taxon>core chlorophytes</taxon>
        <taxon>Chlorophyceae</taxon>
        <taxon>CS clade</taxon>
        <taxon>Chlamydomonadales</taxon>
        <taxon>Chlamydomonadaceae</taxon>
        <taxon>Chlamydomonas</taxon>
    </lineage>
</organism>
<dbReference type="EMBL" id="BEGY01000016">
    <property type="protein sequence ID" value="GAX76243.1"/>
    <property type="molecule type" value="Genomic_DNA"/>
</dbReference>
<name>A0A250WZG9_9CHLO</name>
<gene>
    <name evidence="2" type="ORF">CEUSTIGMA_g3687.t1</name>
</gene>
<evidence type="ECO:0000313" key="2">
    <source>
        <dbReference type="EMBL" id="GAX76243.1"/>
    </source>
</evidence>
<protein>
    <submittedName>
        <fullName evidence="2">Uncharacterized protein</fullName>
    </submittedName>
</protein>
<evidence type="ECO:0000256" key="1">
    <source>
        <dbReference type="SAM" id="Phobius"/>
    </source>
</evidence>
<comment type="caution">
    <text evidence="2">The sequence shown here is derived from an EMBL/GenBank/DDBJ whole genome shotgun (WGS) entry which is preliminary data.</text>
</comment>
<dbReference type="STRING" id="1157962.A0A250WZG9"/>
<proteinExistence type="predicted"/>
<dbReference type="AlphaFoldDB" id="A0A250WZG9"/>